<dbReference type="InterPro" id="IPR006694">
    <property type="entry name" value="Fatty_acid_hydroxylase"/>
</dbReference>
<dbReference type="GO" id="GO:0016020">
    <property type="term" value="C:membrane"/>
    <property type="evidence" value="ECO:0007669"/>
    <property type="project" value="UniProtKB-SubCell"/>
</dbReference>
<dbReference type="Ensembl" id="ENSEBUT00000021332.1">
    <property type="protein sequence ID" value="ENSEBUP00000020756.1"/>
    <property type="gene ID" value="ENSEBUG00000012832.1"/>
</dbReference>
<keyword evidence="4" id="KW-0472">Membrane</keyword>
<keyword evidence="3" id="KW-1133">Transmembrane helix</keyword>
<comment type="subcellular location">
    <subcellularLocation>
        <location evidence="1">Membrane</location>
    </subcellularLocation>
</comment>
<evidence type="ECO:0000313" key="7">
    <source>
        <dbReference type="Ensembl" id="ENSEBUP00000020756.1"/>
    </source>
</evidence>
<dbReference type="GO" id="GO:0005506">
    <property type="term" value="F:iron ion binding"/>
    <property type="evidence" value="ECO:0007669"/>
    <property type="project" value="InterPro"/>
</dbReference>
<feature type="region of interest" description="Disordered" evidence="5">
    <location>
        <begin position="1"/>
        <end position="21"/>
    </location>
</feature>
<dbReference type="GeneTree" id="ENSGT00940000157328"/>
<proteinExistence type="predicted"/>
<evidence type="ECO:0000256" key="5">
    <source>
        <dbReference type="SAM" id="MobiDB-lite"/>
    </source>
</evidence>
<organism evidence="7 8">
    <name type="scientific">Eptatretus burgeri</name>
    <name type="common">Inshore hagfish</name>
    <dbReference type="NCBI Taxonomy" id="7764"/>
    <lineage>
        <taxon>Eukaryota</taxon>
        <taxon>Metazoa</taxon>
        <taxon>Chordata</taxon>
        <taxon>Craniata</taxon>
        <taxon>Vertebrata</taxon>
        <taxon>Cyclostomata</taxon>
        <taxon>Myxini</taxon>
        <taxon>Myxiniformes</taxon>
        <taxon>Myxinidae</taxon>
        <taxon>Eptatretinae</taxon>
        <taxon>Eptatretus</taxon>
    </lineage>
</organism>
<dbReference type="OMA" id="QYAHPIE"/>
<keyword evidence="2" id="KW-0812">Transmembrane</keyword>
<evidence type="ECO:0000259" key="6">
    <source>
        <dbReference type="Pfam" id="PF04116"/>
    </source>
</evidence>
<dbReference type="GO" id="GO:0008610">
    <property type="term" value="P:lipid biosynthetic process"/>
    <property type="evidence" value="ECO:0007669"/>
    <property type="project" value="InterPro"/>
</dbReference>
<accession>A0A8C4QWK2</accession>
<dbReference type="GO" id="GO:0016491">
    <property type="term" value="F:oxidoreductase activity"/>
    <property type="evidence" value="ECO:0007669"/>
    <property type="project" value="InterPro"/>
</dbReference>
<reference evidence="7" key="1">
    <citation type="submission" date="2025-08" db="UniProtKB">
        <authorList>
            <consortium name="Ensembl"/>
        </authorList>
    </citation>
    <scope>IDENTIFICATION</scope>
</reference>
<name>A0A8C4QWK2_EPTBU</name>
<dbReference type="InterPro" id="IPR050307">
    <property type="entry name" value="Sterol_Desaturase_Related"/>
</dbReference>
<dbReference type="Pfam" id="PF04116">
    <property type="entry name" value="FA_hydroxylase"/>
    <property type="match status" value="1"/>
</dbReference>
<dbReference type="Proteomes" id="UP000694388">
    <property type="component" value="Unplaced"/>
</dbReference>
<keyword evidence="8" id="KW-1185">Reference proteome</keyword>
<evidence type="ECO:0000256" key="2">
    <source>
        <dbReference type="ARBA" id="ARBA00022692"/>
    </source>
</evidence>
<evidence type="ECO:0000256" key="1">
    <source>
        <dbReference type="ARBA" id="ARBA00004370"/>
    </source>
</evidence>
<evidence type="ECO:0000313" key="8">
    <source>
        <dbReference type="Proteomes" id="UP000694388"/>
    </source>
</evidence>
<evidence type="ECO:0000256" key="4">
    <source>
        <dbReference type="ARBA" id="ARBA00023136"/>
    </source>
</evidence>
<sequence length="278" mass="31820">MSCRTVHLTTTRHHNDSSKGGDWKKKIVHLIVKQHRGIKGYYYYYYHYCCYFWCSTRLLACIIGEGCGCVASVEWHCLRGAILSVLANQVFISMPMIVLLQRWNVIPCGPTLPTFHWVLFELGIHIMLEELLFYYSHRLLHHPAIYRHIHKKHHEWTAPVGITSLYAHPLEHIMSNMIPPLIGPILLGSHLASTMLWFCMALLSTSIAHSGYHFPLLPSPEAHDFHHLKFNQCFGVLGVLDRLHGTDNLFRRSPAYSRHVLLLGLTPLSSTAPQGKQA</sequence>
<dbReference type="PANTHER" id="PTHR11863">
    <property type="entry name" value="STEROL DESATURASE"/>
    <property type="match status" value="1"/>
</dbReference>
<evidence type="ECO:0000256" key="3">
    <source>
        <dbReference type="ARBA" id="ARBA00022989"/>
    </source>
</evidence>
<feature type="domain" description="Fatty acid hydroxylase" evidence="6">
    <location>
        <begin position="124"/>
        <end position="246"/>
    </location>
</feature>
<reference evidence="7" key="2">
    <citation type="submission" date="2025-09" db="UniProtKB">
        <authorList>
            <consortium name="Ensembl"/>
        </authorList>
    </citation>
    <scope>IDENTIFICATION</scope>
</reference>
<dbReference type="AlphaFoldDB" id="A0A8C4QWK2"/>
<protein>
    <submittedName>
        <fullName evidence="7">Fatty acid hydroxylase domain containing 2</fullName>
    </submittedName>
</protein>